<dbReference type="InterPro" id="IPR001412">
    <property type="entry name" value="aa-tRNA-synth_I_CS"/>
</dbReference>
<keyword evidence="2 10" id="KW-0436">Ligase</keyword>
<gene>
    <name evidence="10" type="primary">ileS</name>
    <name evidence="13" type="ORF">DRJ20_00020</name>
</gene>
<dbReference type="GO" id="GO:0004822">
    <property type="term" value="F:isoleucine-tRNA ligase activity"/>
    <property type="evidence" value="ECO:0007669"/>
    <property type="project" value="UniProtKB-UniRule"/>
</dbReference>
<accession>A0A497EYU8</accession>
<dbReference type="GO" id="GO:0002161">
    <property type="term" value="F:aminoacyl-tRNA deacylase activity"/>
    <property type="evidence" value="ECO:0007669"/>
    <property type="project" value="InterPro"/>
</dbReference>
<dbReference type="NCBIfam" id="TIGR00392">
    <property type="entry name" value="ileS"/>
    <property type="match status" value="1"/>
</dbReference>
<dbReference type="Proteomes" id="UP000268446">
    <property type="component" value="Unassembled WGS sequence"/>
</dbReference>
<evidence type="ECO:0000259" key="11">
    <source>
        <dbReference type="Pfam" id="PF00133"/>
    </source>
</evidence>
<keyword evidence="3 10" id="KW-0479">Metal-binding</keyword>
<dbReference type="PROSITE" id="PS00178">
    <property type="entry name" value="AA_TRNA_LIGASE_I"/>
    <property type="match status" value="1"/>
</dbReference>
<dbReference type="GO" id="GO:0008270">
    <property type="term" value="F:zinc ion binding"/>
    <property type="evidence" value="ECO:0007669"/>
    <property type="project" value="UniProtKB-UniRule"/>
</dbReference>
<dbReference type="InterPro" id="IPR002300">
    <property type="entry name" value="aa-tRNA-synth_Ia"/>
</dbReference>
<evidence type="ECO:0000256" key="9">
    <source>
        <dbReference type="ARBA" id="ARBA00048359"/>
    </source>
</evidence>
<comment type="caution">
    <text evidence="13">The sequence shown here is derived from an EMBL/GenBank/DDBJ whole genome shotgun (WGS) entry which is preliminary data.</text>
</comment>
<evidence type="ECO:0000256" key="5">
    <source>
        <dbReference type="ARBA" id="ARBA00022833"/>
    </source>
</evidence>
<evidence type="ECO:0000256" key="2">
    <source>
        <dbReference type="ARBA" id="ARBA00022598"/>
    </source>
</evidence>
<organism evidence="13 14">
    <name type="scientific">Thermoproteota archaeon</name>
    <dbReference type="NCBI Taxonomy" id="2056631"/>
    <lineage>
        <taxon>Archaea</taxon>
        <taxon>Thermoproteota</taxon>
    </lineage>
</organism>
<feature type="short sequence motif" description="'KMSKS' region" evidence="10">
    <location>
        <begin position="599"/>
        <end position="603"/>
    </location>
</feature>
<evidence type="ECO:0000256" key="10">
    <source>
        <dbReference type="HAMAP-Rule" id="MF_02003"/>
    </source>
</evidence>
<dbReference type="InterPro" id="IPR033709">
    <property type="entry name" value="Anticodon_Ile_ABEc"/>
</dbReference>
<dbReference type="EMBL" id="QMQZ01000001">
    <property type="protein sequence ID" value="RLE52385.1"/>
    <property type="molecule type" value="Genomic_DNA"/>
</dbReference>
<dbReference type="Pfam" id="PF08264">
    <property type="entry name" value="Anticodon_1"/>
    <property type="match status" value="1"/>
</dbReference>
<keyword evidence="8 10" id="KW-0030">Aminoacyl-tRNA synthetase</keyword>
<protein>
    <recommendedName>
        <fullName evidence="10">Isoleucine--tRNA ligase</fullName>
        <ecNumber evidence="10">6.1.1.5</ecNumber>
    </recommendedName>
    <alternativeName>
        <fullName evidence="10">Isoleucyl-tRNA synthetase</fullName>
        <shortName evidence="10">IleRS</shortName>
    </alternativeName>
</protein>
<evidence type="ECO:0000256" key="4">
    <source>
        <dbReference type="ARBA" id="ARBA00022741"/>
    </source>
</evidence>
<dbReference type="GO" id="GO:0005524">
    <property type="term" value="F:ATP binding"/>
    <property type="evidence" value="ECO:0007669"/>
    <property type="project" value="UniProtKB-UniRule"/>
</dbReference>
<feature type="short sequence motif" description="'HIGH' region" evidence="10">
    <location>
        <begin position="50"/>
        <end position="60"/>
    </location>
</feature>
<dbReference type="Gene3D" id="3.40.50.620">
    <property type="entry name" value="HUPs"/>
    <property type="match status" value="2"/>
</dbReference>
<dbReference type="FunFam" id="3.40.50.620:FF:000286">
    <property type="entry name" value="Isoleucine--tRNA ligase"/>
    <property type="match status" value="1"/>
</dbReference>
<keyword evidence="6 10" id="KW-0067">ATP-binding</keyword>
<dbReference type="Gene3D" id="1.10.730.10">
    <property type="entry name" value="Isoleucyl-tRNA Synthetase, Domain 1"/>
    <property type="match status" value="1"/>
</dbReference>
<keyword evidence="1 10" id="KW-0963">Cytoplasm</keyword>
<dbReference type="SUPFAM" id="SSF47323">
    <property type="entry name" value="Anticodon-binding domain of a subclass of class I aminoacyl-tRNA synthetases"/>
    <property type="match status" value="2"/>
</dbReference>
<comment type="similarity">
    <text evidence="10">Belongs to the class-I aminoacyl-tRNA synthetase family. IleS type 2 subfamily.</text>
</comment>
<keyword evidence="4 10" id="KW-0547">Nucleotide-binding</keyword>
<comment type="subcellular location">
    <subcellularLocation>
        <location evidence="10">Cytoplasm</location>
    </subcellularLocation>
</comment>
<feature type="domain" description="Methionyl/Valyl/Leucyl/Isoleucyl-tRNA synthetase anticodon-binding" evidence="12">
    <location>
        <begin position="686"/>
        <end position="836"/>
    </location>
</feature>
<dbReference type="InterPro" id="IPR023586">
    <property type="entry name" value="Ile-tRNA-ligase_type2"/>
</dbReference>
<dbReference type="SUPFAM" id="SSF50677">
    <property type="entry name" value="ValRS/IleRS/LeuRS editing domain"/>
    <property type="match status" value="1"/>
</dbReference>
<dbReference type="InterPro" id="IPR002301">
    <property type="entry name" value="Ile-tRNA-ligase"/>
</dbReference>
<evidence type="ECO:0000313" key="14">
    <source>
        <dbReference type="Proteomes" id="UP000268446"/>
    </source>
</evidence>
<comment type="function">
    <text evidence="10">Catalyzes the attachment of isoleucine to tRNA(Ile). As IleRS can inadvertently accommodate and process structurally similar amino acids such as valine, to avoid such errors it has two additional distinct tRNA(Ile)-dependent editing activities. One activity is designated as 'pretransfer' editing and involves the hydrolysis of activated Val-AMP. The other activity is designated 'posttransfer' editing and involves deacylation of mischarged Val-tRNA(Ile).</text>
</comment>
<evidence type="ECO:0000256" key="7">
    <source>
        <dbReference type="ARBA" id="ARBA00022917"/>
    </source>
</evidence>
<dbReference type="Gene3D" id="3.30.720.200">
    <property type="match status" value="1"/>
</dbReference>
<dbReference type="InterPro" id="IPR014729">
    <property type="entry name" value="Rossmann-like_a/b/a_fold"/>
</dbReference>
<dbReference type="CDD" id="cd07961">
    <property type="entry name" value="Anticodon_Ia_Ile_ABEc"/>
    <property type="match status" value="1"/>
</dbReference>
<evidence type="ECO:0000313" key="13">
    <source>
        <dbReference type="EMBL" id="RLE52385.1"/>
    </source>
</evidence>
<comment type="subunit">
    <text evidence="10">Monomer.</text>
</comment>
<sequence>MGVVGATRREYPGSEGELEVFKWWDENRIYEKAKKLRAGGPKFYFLDGPPYVTNPIHVGNAWNKVLKDAFLRFFRMRGFDVRDQPGYDMHGLPIEVMVEKKLGLKTKKDIESLGVKRFIEECKQYALEHLKVLEKQFKDLGVWMDWDNPYMTITQQYIEAEWWVIKKADEKGLLEEGYMVFHWCPRCETVLSGYEVTDAYKEVEDPSIYVKFPVEGREKEYILIWTTTPWTLPANVAVMVHPDHTYVRAKVGDEVYILAEPRCEAVFSEVGLSYEILERFSGRELEGLKYVPPLLEEVDVQKKIRGVHRVVLSEEFVTMEEGTGCVHSAPGHGEEDFLVGLEYNLPVVSPVDESGRFTSEAGKYAGKLIWDANEEIIADLERKGLLLYKGKVRHRYPHCWRCKTPLLLRATRQWFIRVPEIKEELLEENERIKWVPEWAGKNRFRNWLLNVRNWVISRQRYWGAPLPIWICEKCGRREVIGSVEELKRKAIKLPPVLDLHKPWIDEVVLKCTCGGEMRRVPDILDVWMDSSVASWACLGFPSSEEEFKKWWPADLILEGPDQTRGWFYTLLVSGYIGFGSSPYKQVLMHGWSLDQYGRAMHKSLGNVVYPEEVFSKYSRDTLRWYELQCTPWEDLRFSMEELEEVYRALKIMWSVYYFASLYMNLDKYSPAKYSLKDVEEHLQPEDRWLLSKTQILVKKVTEAMEKLHIHEAARALREFIVEDVSRWYIKLIRRRTWIESEDPTKYAAYATMYHVLLTFLKLAAPIMPFITEMLYQDIFRPADENLPESIHMCDWPEPVEELVDEELVKLMSIARSIVEAAMSARQSARIKLRHPLMELVVIADKPEVERAVEEFKSVICEQANVKNIKLLPREEEGKLKKITISPNHATLGPKLKDKLKLLLEVLQSLDPAEVKKALEASGYYEVEVAGEKFKLTPEDLTLSEEVAEDYVKASFNLGDVYLNVKLTDELVAEGLAREVVRRLQEMRKELDLPIEAYIDAYVAVSNKKILEMLKSMEWYILREVRVKELLLTQTPPYKATYEKLWRINGEEYRMGITPL</sequence>
<keyword evidence="5 10" id="KW-0862">Zinc</keyword>
<dbReference type="GO" id="GO:0000049">
    <property type="term" value="F:tRNA binding"/>
    <property type="evidence" value="ECO:0007669"/>
    <property type="project" value="InterPro"/>
</dbReference>
<dbReference type="GO" id="GO:0006428">
    <property type="term" value="P:isoleucyl-tRNA aminoacylation"/>
    <property type="evidence" value="ECO:0007669"/>
    <property type="project" value="UniProtKB-UniRule"/>
</dbReference>
<feature type="domain" description="Aminoacyl-tRNA synthetase class Ia" evidence="11">
    <location>
        <begin position="20"/>
        <end position="637"/>
    </location>
</feature>
<dbReference type="AlphaFoldDB" id="A0A497EYU8"/>
<feature type="binding site" evidence="10">
    <location>
        <position position="602"/>
    </location>
    <ligand>
        <name>ATP</name>
        <dbReference type="ChEBI" id="CHEBI:30616"/>
    </ligand>
</feature>
<dbReference type="PANTHER" id="PTHR42780">
    <property type="entry name" value="SOLEUCYL-TRNA SYNTHETASE"/>
    <property type="match status" value="1"/>
</dbReference>
<dbReference type="InterPro" id="IPR009080">
    <property type="entry name" value="tRNAsynth_Ia_anticodon-bd"/>
</dbReference>
<dbReference type="Pfam" id="PF19302">
    <property type="entry name" value="DUF5915"/>
    <property type="match status" value="1"/>
</dbReference>
<comment type="catalytic activity">
    <reaction evidence="9 10">
        <text>tRNA(Ile) + L-isoleucine + ATP = L-isoleucyl-tRNA(Ile) + AMP + diphosphate</text>
        <dbReference type="Rhea" id="RHEA:11060"/>
        <dbReference type="Rhea" id="RHEA-COMP:9666"/>
        <dbReference type="Rhea" id="RHEA-COMP:9695"/>
        <dbReference type="ChEBI" id="CHEBI:30616"/>
        <dbReference type="ChEBI" id="CHEBI:33019"/>
        <dbReference type="ChEBI" id="CHEBI:58045"/>
        <dbReference type="ChEBI" id="CHEBI:78442"/>
        <dbReference type="ChEBI" id="CHEBI:78528"/>
        <dbReference type="ChEBI" id="CHEBI:456215"/>
        <dbReference type="EC" id="6.1.1.5"/>
    </reaction>
</comment>
<proteinExistence type="inferred from homology"/>
<dbReference type="GO" id="GO:0005737">
    <property type="term" value="C:cytoplasm"/>
    <property type="evidence" value="ECO:0007669"/>
    <property type="project" value="UniProtKB-SubCell"/>
</dbReference>
<evidence type="ECO:0000256" key="1">
    <source>
        <dbReference type="ARBA" id="ARBA00022490"/>
    </source>
</evidence>
<dbReference type="EC" id="6.1.1.5" evidence="10"/>
<reference evidence="13 14" key="1">
    <citation type="submission" date="2018-06" db="EMBL/GenBank/DDBJ databases">
        <title>Extensive metabolic versatility and redundancy in microbially diverse, dynamic hydrothermal sediments.</title>
        <authorList>
            <person name="Dombrowski N."/>
            <person name="Teske A."/>
            <person name="Baker B.J."/>
        </authorList>
    </citation>
    <scope>NUCLEOTIDE SEQUENCE [LARGE SCALE GENOMIC DNA]</scope>
    <source>
        <strain evidence="13">B29_G17</strain>
    </source>
</reference>
<dbReference type="Pfam" id="PF00133">
    <property type="entry name" value="tRNA-synt_1"/>
    <property type="match status" value="1"/>
</dbReference>
<dbReference type="SUPFAM" id="SSF52374">
    <property type="entry name" value="Nucleotidylyl transferase"/>
    <property type="match status" value="1"/>
</dbReference>
<dbReference type="PANTHER" id="PTHR42780:SF1">
    <property type="entry name" value="ISOLEUCINE--TRNA LIGASE, CYTOPLASMIC"/>
    <property type="match status" value="1"/>
</dbReference>
<name>A0A497EYU8_9CREN</name>
<dbReference type="InterPro" id="IPR013155">
    <property type="entry name" value="M/V/L/I-tRNA-synth_anticd-bd"/>
</dbReference>
<evidence type="ECO:0000259" key="12">
    <source>
        <dbReference type="Pfam" id="PF08264"/>
    </source>
</evidence>
<dbReference type="PRINTS" id="PR00984">
    <property type="entry name" value="TRNASYNTHILE"/>
</dbReference>
<comment type="cofactor">
    <cofactor evidence="10">
        <name>Zn(2+)</name>
        <dbReference type="ChEBI" id="CHEBI:29105"/>
    </cofactor>
</comment>
<keyword evidence="7 10" id="KW-0648">Protein biosynthesis</keyword>
<evidence type="ECO:0000256" key="6">
    <source>
        <dbReference type="ARBA" id="ARBA00022840"/>
    </source>
</evidence>
<dbReference type="InterPro" id="IPR009008">
    <property type="entry name" value="Val/Leu/Ile-tRNA-synth_edit"/>
</dbReference>
<dbReference type="HAMAP" id="MF_02003">
    <property type="entry name" value="Ile_tRNA_synth_type2"/>
    <property type="match status" value="1"/>
</dbReference>
<evidence type="ECO:0000256" key="8">
    <source>
        <dbReference type="ARBA" id="ARBA00023146"/>
    </source>
</evidence>
<evidence type="ECO:0000256" key="3">
    <source>
        <dbReference type="ARBA" id="ARBA00022723"/>
    </source>
</evidence>
<comment type="domain">
    <text evidence="10">IleRS has two distinct active sites: one for aminoacylation and one for editing. The misactivated valine is translocated from the active site to the editing site, which sterically excludes the correctly activated isoleucine. The single editing site contains two valyl binding pockets, one specific for each substrate (Val-AMP or Val-tRNA(Ile)).</text>
</comment>